<evidence type="ECO:0000256" key="1">
    <source>
        <dbReference type="SAM" id="MobiDB-lite"/>
    </source>
</evidence>
<protein>
    <submittedName>
        <fullName evidence="2">Uncharacterized protein</fullName>
    </submittedName>
</protein>
<dbReference type="VEuPathDB" id="VectorBase:GAUT017326"/>
<name>A0A1A9UVR6_GLOAU</name>
<sequence>MVSFYYTGALVKSNGKTTTTPPPLPSPPQPPSPFAVTDNYFANVVDNLEFMTNACKLAASLQHSLMISPSFAIAAGRIRECFEPKSEHNAQWTMNSSLDTIPLVS</sequence>
<proteinExistence type="predicted"/>
<organism evidence="2 3">
    <name type="scientific">Glossina austeni</name>
    <name type="common">Savannah tsetse fly</name>
    <dbReference type="NCBI Taxonomy" id="7395"/>
    <lineage>
        <taxon>Eukaryota</taxon>
        <taxon>Metazoa</taxon>
        <taxon>Ecdysozoa</taxon>
        <taxon>Arthropoda</taxon>
        <taxon>Hexapoda</taxon>
        <taxon>Insecta</taxon>
        <taxon>Pterygota</taxon>
        <taxon>Neoptera</taxon>
        <taxon>Endopterygota</taxon>
        <taxon>Diptera</taxon>
        <taxon>Brachycera</taxon>
        <taxon>Muscomorpha</taxon>
        <taxon>Hippoboscoidea</taxon>
        <taxon>Glossinidae</taxon>
        <taxon>Glossina</taxon>
    </lineage>
</organism>
<accession>A0A1A9UVR6</accession>
<feature type="region of interest" description="Disordered" evidence="1">
    <location>
        <begin position="12"/>
        <end position="32"/>
    </location>
</feature>
<keyword evidence="3" id="KW-1185">Reference proteome</keyword>
<dbReference type="EnsemblMetazoa" id="GAUT017326-RA">
    <property type="protein sequence ID" value="GAUT017326-PA"/>
    <property type="gene ID" value="GAUT017326"/>
</dbReference>
<evidence type="ECO:0000313" key="2">
    <source>
        <dbReference type="EnsemblMetazoa" id="GAUT017326-PA"/>
    </source>
</evidence>
<feature type="compositionally biased region" description="Pro residues" evidence="1">
    <location>
        <begin position="20"/>
        <end position="32"/>
    </location>
</feature>
<dbReference type="AlphaFoldDB" id="A0A1A9UVR6"/>
<dbReference type="Proteomes" id="UP000078200">
    <property type="component" value="Unassembled WGS sequence"/>
</dbReference>
<reference evidence="2" key="1">
    <citation type="submission" date="2020-05" db="UniProtKB">
        <authorList>
            <consortium name="EnsemblMetazoa"/>
        </authorList>
    </citation>
    <scope>IDENTIFICATION</scope>
    <source>
        <strain evidence="2">TTRI</strain>
    </source>
</reference>
<evidence type="ECO:0000313" key="3">
    <source>
        <dbReference type="Proteomes" id="UP000078200"/>
    </source>
</evidence>